<evidence type="ECO:0008006" key="2">
    <source>
        <dbReference type="Google" id="ProtNLM"/>
    </source>
</evidence>
<evidence type="ECO:0000313" key="1">
    <source>
        <dbReference type="EMBL" id="QHU04751.1"/>
    </source>
</evidence>
<name>A0A6C0JIA3_9ZZZZ</name>
<dbReference type="EMBL" id="MN740404">
    <property type="protein sequence ID" value="QHU04751.1"/>
    <property type="molecule type" value="Genomic_DNA"/>
</dbReference>
<proteinExistence type="predicted"/>
<accession>A0A6C0JIA3</accession>
<protein>
    <recommendedName>
        <fullName evidence="2">Glycosyltransferase</fullName>
    </recommendedName>
</protein>
<sequence length="246" mass="28653">MNTSQHHGGRLGNGFFVGMAVHFIAKKSNLKFSYKYGNKFKKLGIELFSGEKTFDETISLKDTNFFGLVLSEEPIYKNIHIVNDVWCQTKEFSFFLKEHFEKPENKTIFINANDCSHRYKNNTDVFVHVRLGDIISHKKIHPFEYYDNALSGLKFENGFISSDTLDHPICLQLIEKYGLQRLQSNEEDTIAFGSTCKYLVLSSGTFSWMIGLFGYFSEIYYPKIYNIWHGDIFVFPEWTEIDYTPT</sequence>
<reference evidence="1" key="1">
    <citation type="journal article" date="2020" name="Nature">
        <title>Giant virus diversity and host interactions through global metagenomics.</title>
        <authorList>
            <person name="Schulz F."/>
            <person name="Roux S."/>
            <person name="Paez-Espino D."/>
            <person name="Jungbluth S."/>
            <person name="Walsh D.A."/>
            <person name="Denef V.J."/>
            <person name="McMahon K.D."/>
            <person name="Konstantinidis K.T."/>
            <person name="Eloe-Fadrosh E.A."/>
            <person name="Kyrpides N.C."/>
            <person name="Woyke T."/>
        </authorList>
    </citation>
    <scope>NUCLEOTIDE SEQUENCE</scope>
    <source>
        <strain evidence="1">GVMAG-M-3300027708-5</strain>
    </source>
</reference>
<organism evidence="1">
    <name type="scientific">viral metagenome</name>
    <dbReference type="NCBI Taxonomy" id="1070528"/>
    <lineage>
        <taxon>unclassified sequences</taxon>
        <taxon>metagenomes</taxon>
        <taxon>organismal metagenomes</taxon>
    </lineage>
</organism>
<dbReference type="AlphaFoldDB" id="A0A6C0JIA3"/>